<feature type="region of interest" description="Disordered" evidence="1">
    <location>
        <begin position="675"/>
        <end position="694"/>
    </location>
</feature>
<reference evidence="2 3" key="1">
    <citation type="submission" date="2024-06" db="EMBL/GenBank/DDBJ databases">
        <title>The Natural Products Discovery Center: Release of the First 8490 Sequenced Strains for Exploring Actinobacteria Biosynthetic Diversity.</title>
        <authorList>
            <person name="Kalkreuter E."/>
            <person name="Kautsar S.A."/>
            <person name="Yang D."/>
            <person name="Bader C.D."/>
            <person name="Teijaro C.N."/>
            <person name="Fluegel L."/>
            <person name="Davis C.M."/>
            <person name="Simpson J.R."/>
            <person name="Lauterbach L."/>
            <person name="Steele A.D."/>
            <person name="Gui C."/>
            <person name="Meng S."/>
            <person name="Li G."/>
            <person name="Viehrig K."/>
            <person name="Ye F."/>
            <person name="Su P."/>
            <person name="Kiefer A.F."/>
            <person name="Nichols A."/>
            <person name="Cepeda A.J."/>
            <person name="Yan W."/>
            <person name="Fan B."/>
            <person name="Jiang Y."/>
            <person name="Adhikari A."/>
            <person name="Zheng C.-J."/>
            <person name="Schuster L."/>
            <person name="Cowan T.M."/>
            <person name="Smanski M.J."/>
            <person name="Chevrette M.G."/>
            <person name="De Carvalho L.P.S."/>
            <person name="Shen B."/>
        </authorList>
    </citation>
    <scope>NUCLEOTIDE SEQUENCE [LARGE SCALE GENOMIC DNA]</scope>
    <source>
        <strain evidence="2 3">NPDC020594</strain>
    </source>
</reference>
<name>A0ABV3AE60_9ACTN</name>
<feature type="compositionally biased region" description="Low complexity" evidence="1">
    <location>
        <begin position="588"/>
        <end position="644"/>
    </location>
</feature>
<protein>
    <submittedName>
        <fullName evidence="2">Uncharacterized protein</fullName>
    </submittedName>
</protein>
<feature type="compositionally biased region" description="Low complexity" evidence="1">
    <location>
        <begin position="751"/>
        <end position="778"/>
    </location>
</feature>
<feature type="region of interest" description="Disordered" evidence="1">
    <location>
        <begin position="453"/>
        <end position="644"/>
    </location>
</feature>
<organism evidence="2 3">
    <name type="scientific">Streptomyces flaveolus</name>
    <dbReference type="NCBI Taxonomy" id="67297"/>
    <lineage>
        <taxon>Bacteria</taxon>
        <taxon>Bacillati</taxon>
        <taxon>Actinomycetota</taxon>
        <taxon>Actinomycetes</taxon>
        <taxon>Kitasatosporales</taxon>
        <taxon>Streptomycetaceae</taxon>
        <taxon>Streptomyces</taxon>
    </lineage>
</organism>
<dbReference type="Gene3D" id="3.90.176.10">
    <property type="entry name" value="Toxin ADP-ribosyltransferase, Chain A, domain 1"/>
    <property type="match status" value="1"/>
</dbReference>
<evidence type="ECO:0000256" key="1">
    <source>
        <dbReference type="SAM" id="MobiDB-lite"/>
    </source>
</evidence>
<feature type="region of interest" description="Disordered" evidence="1">
    <location>
        <begin position="1017"/>
        <end position="1042"/>
    </location>
</feature>
<accession>A0ABV3AE60</accession>
<feature type="compositionally biased region" description="Low complexity" evidence="1">
    <location>
        <begin position="704"/>
        <end position="722"/>
    </location>
</feature>
<sequence>MIRRGTGRRGGHSDRHAATRLTVSRARDHVHLVHSGGTPPGRLTDISEWLGPARPDEAVVLVGAALGEEGVEGLCERLAPVLQESKEQDVRLLRLVMSAGADEAEGRPSTARLICERWELDVLATAGPAVVVPDGTLFSPDLPDAPGGWWHFSVGQVPRSVGSRLPIPDWESALRRLEHSPVPGHVVEPVPAGLMIRPAGAASAAVDTLPYAVAPDPDRPHLLIDAPNVPAAGLATMLAALPGRVRKDIRLVSLDGRSMLETGQAVADLLGTGVQVANGVPVVVDGDGAGDDAAGESSTELYMVDADGTPTWRPFAQAFVCEPGAEGREGSARVTEWRAPAALLEGTDPRGLPFDQTWKVALTPAGLWAGPRGSEPPLVAATRTADPDAVAIELGAPRRAIDDSLWPGLDRLFGELGPEVRERAVVHVHGVLGSKGMENLRRLTIRHNFSLMPQAPGEAEPPAAEIFPSLGRPARRTGAAQAAEAEFDLRDREPGSEVPAGAGELVTETRSADPDPAPVPEPVPAQAPGGPRERVRPSAAASPSSVPGPSAVPAPVPAERASLGPSGTPTGQPSVPSTDEAAAGDVEVSPVPASPVSASPVPASPVSASPVPASPVSASPVPASPVPAASGSALSVPAASGSALSVPAASGSAATVGNVAASLVGGSVTRESEAFSPAVSGSEAPGGEATASLVGGSVTRESEAFSPAASGSEAPGGEATASLVGGSVTRESEAFSPAASGSEAPGGDTTASIAGGPAAPRGGGFEAAASGAAGDGAVPPAPGSRPDPVPPAVSRARGTDTPAERGTPDTDHAKLRAQLGPFWEQHRAAVAEITGRLFKTQPRDQSDAAIAELVAVHVYMTAVDDARLRAALADGDEQSRTLLRCLRSGTRRLPSYRGAMMSTAGELVQRLTPDAVGEEWEGTVPVRGVSVGRTYPGPAADHLLIWSVTGRRTGTRADDDNQDILFARESRFRVLGVVRHGPATVGLLQEMPQQAHTSSPHLDAALLNRLRAALDLPAAPHPGEGHPPETPSRAVPFPTTST</sequence>
<dbReference type="RefSeq" id="WP_359258712.1">
    <property type="nucleotide sequence ID" value="NZ_JBFAEG010000019.1"/>
</dbReference>
<comment type="caution">
    <text evidence="2">The sequence shown here is derived from an EMBL/GenBank/DDBJ whole genome shotgun (WGS) entry which is preliminary data.</text>
</comment>
<evidence type="ECO:0000313" key="2">
    <source>
        <dbReference type="EMBL" id="MEU5710233.1"/>
    </source>
</evidence>
<dbReference type="Proteomes" id="UP001551011">
    <property type="component" value="Unassembled WGS sequence"/>
</dbReference>
<feature type="compositionally biased region" description="Low complexity" evidence="1">
    <location>
        <begin position="537"/>
        <end position="549"/>
    </location>
</feature>
<feature type="compositionally biased region" description="Low complexity" evidence="1">
    <location>
        <begin position="453"/>
        <end position="465"/>
    </location>
</feature>
<feature type="compositionally biased region" description="Basic and acidic residues" evidence="1">
    <location>
        <begin position="802"/>
        <end position="811"/>
    </location>
</feature>
<feature type="compositionally biased region" description="Polar residues" evidence="1">
    <location>
        <begin position="565"/>
        <end position="577"/>
    </location>
</feature>
<gene>
    <name evidence="2" type="ORF">AB0H04_25735</name>
</gene>
<proteinExistence type="predicted"/>
<dbReference type="EMBL" id="JBFAEG010000019">
    <property type="protein sequence ID" value="MEU5710233.1"/>
    <property type="molecule type" value="Genomic_DNA"/>
</dbReference>
<feature type="compositionally biased region" description="Pro residues" evidence="1">
    <location>
        <begin position="515"/>
        <end position="525"/>
    </location>
</feature>
<feature type="region of interest" description="Disordered" evidence="1">
    <location>
        <begin position="699"/>
        <end position="811"/>
    </location>
</feature>
<keyword evidence="3" id="KW-1185">Reference proteome</keyword>
<feature type="compositionally biased region" description="Pro residues" evidence="1">
    <location>
        <begin position="779"/>
        <end position="791"/>
    </location>
</feature>
<evidence type="ECO:0000313" key="3">
    <source>
        <dbReference type="Proteomes" id="UP001551011"/>
    </source>
</evidence>